<keyword evidence="7" id="KW-0456">Lyase</keyword>
<sequence length="335" mass="35325">MNLAIFPRRGYLQGPTPIEAAPSFSKALGGNVNIYIKRDDMLPGAAGGNKTRKLDFCLADALGLGADTVITCGAVQSNHCRLTLAWSAKEGMDCHLVLEERVKGSYKPEASGNNFLFQLMGAKSITVVPGGTDMVAAMNDLAEKLKKEGRKPYIIPGGASNPIGATGYVACAQEILQQTFESGLKIDSMVVPSGSAGTHAGIVVGLIGCHANIPVYGINVSRPREKQEPLVHKLAVATAERVGAGEIPASVVDCNGDYVGDGYSLVTDSMLEAVTLLARTEGILLDPVYSGKAMAGLVDMVRKGKFAKGSNVLFLHTGGSSVLYAYMEAFRKSWI</sequence>
<dbReference type="InterPro" id="IPR027278">
    <property type="entry name" value="ACCD_DCysDesulf"/>
</dbReference>
<dbReference type="PIRSF" id="PIRSF006278">
    <property type="entry name" value="ACCD_DCysDesulf"/>
    <property type="match status" value="1"/>
</dbReference>
<evidence type="ECO:0000256" key="1">
    <source>
        <dbReference type="ARBA" id="ARBA00001933"/>
    </source>
</evidence>
<dbReference type="Pfam" id="PF00291">
    <property type="entry name" value="PALP"/>
    <property type="match status" value="1"/>
</dbReference>
<feature type="active site" description="Nucleophile" evidence="4">
    <location>
        <position position="77"/>
    </location>
</feature>
<evidence type="ECO:0000313" key="7">
    <source>
        <dbReference type="EMBL" id="SBV94379.1"/>
    </source>
</evidence>
<dbReference type="AlphaFoldDB" id="A0A212J4K1"/>
<dbReference type="EMBL" id="FLUQ01000001">
    <property type="protein sequence ID" value="SBV94379.1"/>
    <property type="molecule type" value="Genomic_DNA"/>
</dbReference>
<reference evidence="7" key="1">
    <citation type="submission" date="2016-04" db="EMBL/GenBank/DDBJ databases">
        <authorList>
            <person name="Evans L.H."/>
            <person name="Alamgir A."/>
            <person name="Owens N."/>
            <person name="Weber N.D."/>
            <person name="Virtaneva K."/>
            <person name="Barbian K."/>
            <person name="Babar A."/>
            <person name="Rosenke K."/>
        </authorList>
    </citation>
    <scope>NUCLEOTIDE SEQUENCE</scope>
    <source>
        <strain evidence="7">86</strain>
    </source>
</reference>
<accession>A0A212J4K1</accession>
<dbReference type="PANTHER" id="PTHR43780:SF2">
    <property type="entry name" value="1-AMINOCYCLOPROPANE-1-CARBOXYLATE DEAMINASE-RELATED"/>
    <property type="match status" value="1"/>
</dbReference>
<dbReference type="InterPro" id="IPR036052">
    <property type="entry name" value="TrpB-like_PALP_sf"/>
</dbReference>
<name>A0A212J4K1_9DELT</name>
<dbReference type="EC" id="4.4.1.25" evidence="7"/>
<evidence type="ECO:0000259" key="6">
    <source>
        <dbReference type="Pfam" id="PF00291"/>
    </source>
</evidence>
<gene>
    <name evidence="7" type="primary">cuyA</name>
    <name evidence="7" type="ORF">KL86DPRO_10687</name>
</gene>
<organism evidence="7">
    <name type="scientific">uncultured delta proteobacterium</name>
    <dbReference type="NCBI Taxonomy" id="34034"/>
    <lineage>
        <taxon>Bacteria</taxon>
        <taxon>Deltaproteobacteria</taxon>
        <taxon>environmental samples</taxon>
    </lineage>
</organism>
<dbReference type="NCBIfam" id="TIGR01275">
    <property type="entry name" value="ACC_deam_rel"/>
    <property type="match status" value="1"/>
</dbReference>
<dbReference type="GO" id="GO:0019148">
    <property type="term" value="F:D-cysteine desulfhydrase activity"/>
    <property type="evidence" value="ECO:0007669"/>
    <property type="project" value="TreeGrafter"/>
</dbReference>
<dbReference type="Gene3D" id="3.40.50.1100">
    <property type="match status" value="2"/>
</dbReference>
<feature type="domain" description="Tryptophan synthase beta chain-like PALP" evidence="6">
    <location>
        <begin position="12"/>
        <end position="318"/>
    </location>
</feature>
<dbReference type="NCBIfam" id="NF003031">
    <property type="entry name" value="PRK03910.1-4"/>
    <property type="match status" value="1"/>
</dbReference>
<evidence type="ECO:0000256" key="5">
    <source>
        <dbReference type="PIRSR" id="PIRSR006278-2"/>
    </source>
</evidence>
<protein>
    <submittedName>
        <fullName evidence="7">L-cysteate sulfo-lyase</fullName>
        <ecNumber evidence="7">4.4.1.25</ecNumber>
    </submittedName>
</protein>
<dbReference type="InterPro" id="IPR005966">
    <property type="entry name" value="D-Cys_desShydrase"/>
</dbReference>
<evidence type="ECO:0000256" key="2">
    <source>
        <dbReference type="ARBA" id="ARBA00008639"/>
    </source>
</evidence>
<evidence type="ECO:0000256" key="3">
    <source>
        <dbReference type="ARBA" id="ARBA00022898"/>
    </source>
</evidence>
<proteinExistence type="inferred from homology"/>
<dbReference type="PANTHER" id="PTHR43780">
    <property type="entry name" value="1-AMINOCYCLOPROPANE-1-CARBOXYLATE DEAMINASE-RELATED"/>
    <property type="match status" value="1"/>
</dbReference>
<feature type="modified residue" description="N6-(pyridoxal phosphate)lysine" evidence="5">
    <location>
        <position position="50"/>
    </location>
</feature>
<keyword evidence="3 5" id="KW-0663">Pyridoxal phosphate</keyword>
<dbReference type="InterPro" id="IPR001926">
    <property type="entry name" value="TrpB-like_PALP"/>
</dbReference>
<dbReference type="GO" id="GO:0034011">
    <property type="term" value="F:L-cysteate sulfo-lyase activity"/>
    <property type="evidence" value="ECO:0007669"/>
    <property type="project" value="UniProtKB-EC"/>
</dbReference>
<evidence type="ECO:0000256" key="4">
    <source>
        <dbReference type="PIRSR" id="PIRSR006278-1"/>
    </source>
</evidence>
<dbReference type="SUPFAM" id="SSF53686">
    <property type="entry name" value="Tryptophan synthase beta subunit-like PLP-dependent enzymes"/>
    <property type="match status" value="1"/>
</dbReference>
<comment type="cofactor">
    <cofactor evidence="1">
        <name>pyridoxal 5'-phosphate</name>
        <dbReference type="ChEBI" id="CHEBI:597326"/>
    </cofactor>
</comment>
<comment type="similarity">
    <text evidence="2">Belongs to the ACC deaminase/D-cysteine desulfhydrase family.</text>
</comment>